<dbReference type="EMBL" id="LSNE01000003">
    <property type="protein sequence ID" value="KXI29565.1"/>
    <property type="molecule type" value="Genomic_DNA"/>
</dbReference>
<name>A0A136A2V4_9ALTE</name>
<proteinExistence type="predicted"/>
<dbReference type="Gene3D" id="1.25.40.10">
    <property type="entry name" value="Tetratricopeptide repeat domain"/>
    <property type="match status" value="1"/>
</dbReference>
<protein>
    <submittedName>
        <fullName evidence="1">Uncharacterized protein</fullName>
    </submittedName>
</protein>
<dbReference type="AlphaFoldDB" id="A0A136A2V4"/>
<dbReference type="STRING" id="1799789.AX660_05790"/>
<dbReference type="Proteomes" id="UP000070299">
    <property type="component" value="Unassembled WGS sequence"/>
</dbReference>
<sequence length="110" mass="12512">MLEREPTALAGKAYNSLAILYHKVPSWPVAFGSDKKAVTLFEQSILLDPQGIDSNYFYAEFLYDEGKYKAAQKRLLIAQQTPIRVDHELADSGRLKDVQELLNKVEKKLN</sequence>
<dbReference type="InterPro" id="IPR011990">
    <property type="entry name" value="TPR-like_helical_dom_sf"/>
</dbReference>
<gene>
    <name evidence="1" type="ORF">AX660_05790</name>
</gene>
<evidence type="ECO:0000313" key="2">
    <source>
        <dbReference type="Proteomes" id="UP000070299"/>
    </source>
</evidence>
<accession>A0A136A2V4</accession>
<dbReference type="RefSeq" id="WP_068372252.1">
    <property type="nucleotide sequence ID" value="NZ_LSNE01000003.1"/>
</dbReference>
<dbReference type="SUPFAM" id="SSF48452">
    <property type="entry name" value="TPR-like"/>
    <property type="match status" value="1"/>
</dbReference>
<organism evidence="1 2">
    <name type="scientific">Paraglaciecola hydrolytica</name>
    <dbReference type="NCBI Taxonomy" id="1799789"/>
    <lineage>
        <taxon>Bacteria</taxon>
        <taxon>Pseudomonadati</taxon>
        <taxon>Pseudomonadota</taxon>
        <taxon>Gammaproteobacteria</taxon>
        <taxon>Alteromonadales</taxon>
        <taxon>Alteromonadaceae</taxon>
        <taxon>Paraglaciecola</taxon>
    </lineage>
</organism>
<comment type="caution">
    <text evidence="1">The sequence shown here is derived from an EMBL/GenBank/DDBJ whole genome shotgun (WGS) entry which is preliminary data.</text>
</comment>
<dbReference type="OrthoDB" id="9812424at2"/>
<evidence type="ECO:0000313" key="1">
    <source>
        <dbReference type="EMBL" id="KXI29565.1"/>
    </source>
</evidence>
<keyword evidence="2" id="KW-1185">Reference proteome</keyword>
<reference evidence="2" key="1">
    <citation type="submission" date="2016-02" db="EMBL/GenBank/DDBJ databases">
        <authorList>
            <person name="Schultz-Johansen M."/>
            <person name="Glaring M.A."/>
            <person name="Bech P.K."/>
            <person name="Stougaard P."/>
        </authorList>
    </citation>
    <scope>NUCLEOTIDE SEQUENCE [LARGE SCALE GENOMIC DNA]</scope>
    <source>
        <strain evidence="2">S66</strain>
    </source>
</reference>